<feature type="transmembrane region" description="Helical" evidence="9">
    <location>
        <begin position="354"/>
        <end position="375"/>
    </location>
</feature>
<keyword evidence="5 11" id="KW-0418">Kinase</keyword>
<name>A0A9D2TQJ2_9CORY</name>
<keyword evidence="9" id="KW-1133">Transmembrane helix</keyword>
<keyword evidence="3" id="KW-0808">Transferase</keyword>
<dbReference type="SMART" id="SM00220">
    <property type="entry name" value="S_TKc"/>
    <property type="match status" value="1"/>
</dbReference>
<evidence type="ECO:0000256" key="4">
    <source>
        <dbReference type="ARBA" id="ARBA00022741"/>
    </source>
</evidence>
<evidence type="ECO:0000256" key="1">
    <source>
        <dbReference type="ARBA" id="ARBA00012513"/>
    </source>
</evidence>
<dbReference type="EMBL" id="DWVP01000019">
    <property type="protein sequence ID" value="HJC85470.1"/>
    <property type="molecule type" value="Genomic_DNA"/>
</dbReference>
<accession>A0A9D2TQJ2</accession>
<evidence type="ECO:0000259" key="10">
    <source>
        <dbReference type="PROSITE" id="PS50011"/>
    </source>
</evidence>
<keyword evidence="9" id="KW-0472">Membrane</keyword>
<feature type="compositionally biased region" description="Pro residues" evidence="8">
    <location>
        <begin position="331"/>
        <end position="342"/>
    </location>
</feature>
<organism evidence="11 12">
    <name type="scientific">Candidatus Corynebacterium faecigallinarum</name>
    <dbReference type="NCBI Taxonomy" id="2838528"/>
    <lineage>
        <taxon>Bacteria</taxon>
        <taxon>Bacillati</taxon>
        <taxon>Actinomycetota</taxon>
        <taxon>Actinomycetes</taxon>
        <taxon>Mycobacteriales</taxon>
        <taxon>Corynebacteriaceae</taxon>
        <taxon>Corynebacterium</taxon>
    </lineage>
</organism>
<evidence type="ECO:0000256" key="8">
    <source>
        <dbReference type="SAM" id="MobiDB-lite"/>
    </source>
</evidence>
<dbReference type="PANTHER" id="PTHR43289:SF6">
    <property type="entry name" value="SERINE_THREONINE-PROTEIN KINASE NEKL-3"/>
    <property type="match status" value="1"/>
</dbReference>
<dbReference type="InterPro" id="IPR011009">
    <property type="entry name" value="Kinase-like_dom_sf"/>
</dbReference>
<feature type="binding site" evidence="7">
    <location>
        <position position="49"/>
    </location>
    <ligand>
        <name>ATP</name>
        <dbReference type="ChEBI" id="CHEBI:30616"/>
    </ligand>
</feature>
<evidence type="ECO:0000256" key="5">
    <source>
        <dbReference type="ARBA" id="ARBA00022777"/>
    </source>
</evidence>
<dbReference type="PANTHER" id="PTHR43289">
    <property type="entry name" value="MITOGEN-ACTIVATED PROTEIN KINASE KINASE KINASE 20-RELATED"/>
    <property type="match status" value="1"/>
</dbReference>
<reference evidence="11" key="2">
    <citation type="submission" date="2021-04" db="EMBL/GenBank/DDBJ databases">
        <authorList>
            <person name="Gilroy R."/>
        </authorList>
    </citation>
    <scope>NUCLEOTIDE SEQUENCE</scope>
    <source>
        <strain evidence="11">ChiHjej13B12-4958</strain>
    </source>
</reference>
<reference evidence="11" key="1">
    <citation type="journal article" date="2021" name="PeerJ">
        <title>Extensive microbial diversity within the chicken gut microbiome revealed by metagenomics and culture.</title>
        <authorList>
            <person name="Gilroy R."/>
            <person name="Ravi A."/>
            <person name="Getino M."/>
            <person name="Pursley I."/>
            <person name="Horton D.L."/>
            <person name="Alikhan N.F."/>
            <person name="Baker D."/>
            <person name="Gharbi K."/>
            <person name="Hall N."/>
            <person name="Watson M."/>
            <person name="Adriaenssens E.M."/>
            <person name="Foster-Nyarko E."/>
            <person name="Jarju S."/>
            <person name="Secka A."/>
            <person name="Antonio M."/>
            <person name="Oren A."/>
            <person name="Chaudhuri R.R."/>
            <person name="La Ragione R."/>
            <person name="Hildebrand F."/>
            <person name="Pallen M.J."/>
        </authorList>
    </citation>
    <scope>NUCLEOTIDE SEQUENCE</scope>
    <source>
        <strain evidence="11">ChiHjej13B12-4958</strain>
    </source>
</reference>
<evidence type="ECO:0000256" key="3">
    <source>
        <dbReference type="ARBA" id="ARBA00022679"/>
    </source>
</evidence>
<dbReference type="GO" id="GO:0005524">
    <property type="term" value="F:ATP binding"/>
    <property type="evidence" value="ECO:0007669"/>
    <property type="project" value="UniProtKB-UniRule"/>
</dbReference>
<dbReference type="InterPro" id="IPR017441">
    <property type="entry name" value="Protein_kinase_ATP_BS"/>
</dbReference>
<evidence type="ECO:0000256" key="7">
    <source>
        <dbReference type="PROSITE-ProRule" id="PRU10141"/>
    </source>
</evidence>
<dbReference type="InterPro" id="IPR000719">
    <property type="entry name" value="Prot_kinase_dom"/>
</dbReference>
<sequence>MTVPDGQAQLAELLEEKHNLSQLSLIGHGGMGHVYRAFDNALHRWVAVKVIRPEAVSTDDAFKRFAAEMRTLAGIRHSAVMNIHYSGRSSDADGSSTYFVMDYVPGGDLEKAITDRRASENRFTVAEVDSVLRPVAQALDYLHHRQSPVIHRDLKPANILLPEDPGTTSVLTDFGISIAGEDTRMTSTGLVIGTEKYMAPEIFSVASTWGAHKVDYSPATDRYALALIAVEMLTLTAFRDTMSQRAWRGERTLPALTVGNLATQDAQVPGVAERVTEVFGVALNNDPGSRYTSAVAFLDALVAAVSPAGPPAQHTAAAPRPTVQQTRVAPVSPPQRPTPQAPPAQSRRRTGRSVGILVTIVLLIAGTGLLGVLGYQQVLYPGWDSRDARMVEAFPDLLPERQKQDGWRSMSCSGREPSGDETARVVCADSSLTMVVVDFGDSDTRARYVSGEGTPMDYNGCVIDVETDGDNIMVFPWDSDKTRYAMILAGLDVDTADEPTDVVQNMPVC</sequence>
<dbReference type="Gene3D" id="1.10.510.10">
    <property type="entry name" value="Transferase(Phosphotransferase) domain 1"/>
    <property type="match status" value="1"/>
</dbReference>
<dbReference type="Pfam" id="PF00069">
    <property type="entry name" value="Pkinase"/>
    <property type="match status" value="1"/>
</dbReference>
<evidence type="ECO:0000313" key="12">
    <source>
        <dbReference type="Proteomes" id="UP000823858"/>
    </source>
</evidence>
<dbReference type="Proteomes" id="UP000823858">
    <property type="component" value="Unassembled WGS sequence"/>
</dbReference>
<evidence type="ECO:0000256" key="2">
    <source>
        <dbReference type="ARBA" id="ARBA00022527"/>
    </source>
</evidence>
<dbReference type="GO" id="GO:0004674">
    <property type="term" value="F:protein serine/threonine kinase activity"/>
    <property type="evidence" value="ECO:0007669"/>
    <property type="project" value="UniProtKB-KW"/>
</dbReference>
<gene>
    <name evidence="11" type="ORF">H9751_08000</name>
</gene>
<evidence type="ECO:0000256" key="9">
    <source>
        <dbReference type="SAM" id="Phobius"/>
    </source>
</evidence>
<dbReference type="SUPFAM" id="SSF56112">
    <property type="entry name" value="Protein kinase-like (PK-like)"/>
    <property type="match status" value="1"/>
</dbReference>
<dbReference type="EC" id="2.7.11.1" evidence="1"/>
<proteinExistence type="predicted"/>
<dbReference type="Gene3D" id="3.30.200.20">
    <property type="entry name" value="Phosphorylase Kinase, domain 1"/>
    <property type="match status" value="1"/>
</dbReference>
<comment type="caution">
    <text evidence="11">The sequence shown here is derived from an EMBL/GenBank/DDBJ whole genome shotgun (WGS) entry which is preliminary data.</text>
</comment>
<feature type="region of interest" description="Disordered" evidence="8">
    <location>
        <begin position="309"/>
        <end position="350"/>
    </location>
</feature>
<dbReference type="InterPro" id="IPR008271">
    <property type="entry name" value="Ser/Thr_kinase_AS"/>
</dbReference>
<dbReference type="PROSITE" id="PS50011">
    <property type="entry name" value="PROTEIN_KINASE_DOM"/>
    <property type="match status" value="1"/>
</dbReference>
<evidence type="ECO:0000256" key="6">
    <source>
        <dbReference type="ARBA" id="ARBA00022840"/>
    </source>
</evidence>
<feature type="domain" description="Protein kinase" evidence="10">
    <location>
        <begin position="20"/>
        <end position="302"/>
    </location>
</feature>
<protein>
    <recommendedName>
        <fullName evidence="1">non-specific serine/threonine protein kinase</fullName>
        <ecNumber evidence="1">2.7.11.1</ecNumber>
    </recommendedName>
</protein>
<evidence type="ECO:0000313" key="11">
    <source>
        <dbReference type="EMBL" id="HJC85470.1"/>
    </source>
</evidence>
<keyword evidence="4 7" id="KW-0547">Nucleotide-binding</keyword>
<dbReference type="AlphaFoldDB" id="A0A9D2TQJ2"/>
<keyword evidence="9" id="KW-0812">Transmembrane</keyword>
<dbReference type="PROSITE" id="PS00107">
    <property type="entry name" value="PROTEIN_KINASE_ATP"/>
    <property type="match status" value="1"/>
</dbReference>
<dbReference type="CDD" id="cd14014">
    <property type="entry name" value="STKc_PknB_like"/>
    <property type="match status" value="1"/>
</dbReference>
<keyword evidence="2" id="KW-0723">Serine/threonine-protein kinase</keyword>
<dbReference type="PROSITE" id="PS00108">
    <property type="entry name" value="PROTEIN_KINASE_ST"/>
    <property type="match status" value="1"/>
</dbReference>
<keyword evidence="6 7" id="KW-0067">ATP-binding</keyword>